<dbReference type="SUPFAM" id="SSF48452">
    <property type="entry name" value="TPR-like"/>
    <property type="match status" value="1"/>
</dbReference>
<dbReference type="InterPro" id="IPR019734">
    <property type="entry name" value="TPR_rpt"/>
</dbReference>
<feature type="region of interest" description="Disordered" evidence="2">
    <location>
        <begin position="214"/>
        <end position="241"/>
    </location>
</feature>
<keyword evidence="1" id="KW-0802">TPR repeat</keyword>
<name>A0ABW8TMA5_9CLOT</name>
<dbReference type="Gene3D" id="1.25.40.10">
    <property type="entry name" value="Tetratricopeptide repeat domain"/>
    <property type="match status" value="3"/>
</dbReference>
<dbReference type="SMART" id="SM00028">
    <property type="entry name" value="TPR"/>
    <property type="match status" value="4"/>
</dbReference>
<feature type="transmembrane region" description="Helical" evidence="3">
    <location>
        <begin position="177"/>
        <end position="195"/>
    </location>
</feature>
<keyword evidence="5" id="KW-1185">Reference proteome</keyword>
<dbReference type="Proteomes" id="UP001623661">
    <property type="component" value="Unassembled WGS sequence"/>
</dbReference>
<dbReference type="RefSeq" id="WP_406763162.1">
    <property type="nucleotide sequence ID" value="NZ_JBJHZY010000001.1"/>
</dbReference>
<evidence type="ECO:0000313" key="5">
    <source>
        <dbReference type="Proteomes" id="UP001623661"/>
    </source>
</evidence>
<dbReference type="Pfam" id="PF13174">
    <property type="entry name" value="TPR_6"/>
    <property type="match status" value="1"/>
</dbReference>
<feature type="compositionally biased region" description="Polar residues" evidence="2">
    <location>
        <begin position="214"/>
        <end position="224"/>
    </location>
</feature>
<evidence type="ECO:0000256" key="1">
    <source>
        <dbReference type="PROSITE-ProRule" id="PRU00339"/>
    </source>
</evidence>
<proteinExistence type="predicted"/>
<feature type="repeat" description="TPR" evidence="1">
    <location>
        <begin position="120"/>
        <end position="153"/>
    </location>
</feature>
<keyword evidence="3" id="KW-0472">Membrane</keyword>
<evidence type="ECO:0000256" key="2">
    <source>
        <dbReference type="SAM" id="MobiDB-lite"/>
    </source>
</evidence>
<dbReference type="InterPro" id="IPR011990">
    <property type="entry name" value="TPR-like_helical_dom_sf"/>
</dbReference>
<dbReference type="EMBL" id="JBJHZY010000001">
    <property type="protein sequence ID" value="MFL0266532.1"/>
    <property type="molecule type" value="Genomic_DNA"/>
</dbReference>
<feature type="compositionally biased region" description="Polar residues" evidence="2">
    <location>
        <begin position="232"/>
        <end position="241"/>
    </location>
</feature>
<dbReference type="PROSITE" id="PS50005">
    <property type="entry name" value="TPR"/>
    <property type="match status" value="1"/>
</dbReference>
<evidence type="ECO:0000256" key="3">
    <source>
        <dbReference type="SAM" id="Phobius"/>
    </source>
</evidence>
<dbReference type="Pfam" id="PF13181">
    <property type="entry name" value="TPR_8"/>
    <property type="match status" value="2"/>
</dbReference>
<protein>
    <submittedName>
        <fullName evidence="4">Tetratricopeptide repeat protein</fullName>
    </submittedName>
</protein>
<sequence length="416" mass="47682">MNNSIELYNKAVKFYNEGYINKAIEYCEKSISSNLKNTAAINLKGLLYYFKGDLDSAEALWKMNFQVNRDLVSKKYLEDIRNDRDKFLIYKAALADINELRLKEAVNLLKKCKESDFNCINVNNSLTICYIKHGDYNAAVELIEEVLKIDRKNEIAVKNKKELIGLGIVKKKIKFKYIAIPIACMVLIAALGFGIKNINKAIASKNNNISEQAKVSSVKNNTNEPAKAPEVSGTNAANTPKETNENIFKSEEFNSAITNQDYEKLYSMVNEWKGKELNINDKTLLQKGIELLQSSGIEYFYSKGRQALTSKDYKTSEKYFAMAYDYGKEYYLYQDILYMLGFSYKNDNQIDKCIKYYEEYDSKFSNGTYEQTVLYEMSLIFKSIDANEAKNYAARLAKQYPKSIYNNSVIKSILAG</sequence>
<keyword evidence="3" id="KW-0812">Transmembrane</keyword>
<evidence type="ECO:0000313" key="4">
    <source>
        <dbReference type="EMBL" id="MFL0266532.1"/>
    </source>
</evidence>
<reference evidence="4 5" key="1">
    <citation type="submission" date="2024-11" db="EMBL/GenBank/DDBJ databases">
        <authorList>
            <person name="Heng Y.C."/>
            <person name="Lim A.C.H."/>
            <person name="Lee J.K.Y."/>
            <person name="Kittelmann S."/>
        </authorList>
    </citation>
    <scope>NUCLEOTIDE SEQUENCE [LARGE SCALE GENOMIC DNA]</scope>
    <source>
        <strain evidence="4 5">WILCCON 0202</strain>
    </source>
</reference>
<keyword evidence="3" id="KW-1133">Transmembrane helix</keyword>
<gene>
    <name evidence="4" type="ORF">ACJDUH_00365</name>
</gene>
<comment type="caution">
    <text evidence="4">The sequence shown here is derived from an EMBL/GenBank/DDBJ whole genome shotgun (WGS) entry which is preliminary data.</text>
</comment>
<organism evidence="4 5">
    <name type="scientific">Candidatus Clostridium radicumherbarum</name>
    <dbReference type="NCBI Taxonomy" id="3381662"/>
    <lineage>
        <taxon>Bacteria</taxon>
        <taxon>Bacillati</taxon>
        <taxon>Bacillota</taxon>
        <taxon>Clostridia</taxon>
        <taxon>Eubacteriales</taxon>
        <taxon>Clostridiaceae</taxon>
        <taxon>Clostridium</taxon>
    </lineage>
</organism>
<accession>A0ABW8TMA5</accession>